<dbReference type="EMBL" id="SMMG02000002">
    <property type="protein sequence ID" value="KAA3483214.1"/>
    <property type="molecule type" value="Genomic_DNA"/>
</dbReference>
<dbReference type="Gene3D" id="3.30.420.10">
    <property type="entry name" value="Ribonuclease H-like superfamily/Ribonuclease H"/>
    <property type="match status" value="1"/>
</dbReference>
<gene>
    <name evidence="1" type="ORF">EPI10_005405</name>
</gene>
<dbReference type="PANTHER" id="PTHR45835:SF99">
    <property type="entry name" value="CHROMO DOMAIN-CONTAINING PROTEIN-RELATED"/>
    <property type="match status" value="1"/>
</dbReference>
<comment type="caution">
    <text evidence="1">The sequence shown here is derived from an EMBL/GenBank/DDBJ whole genome shotgun (WGS) entry which is preliminary data.</text>
</comment>
<dbReference type="AlphaFoldDB" id="A0A5B6WPS7"/>
<organism evidence="1 2">
    <name type="scientific">Gossypium australe</name>
    <dbReference type="NCBI Taxonomy" id="47621"/>
    <lineage>
        <taxon>Eukaryota</taxon>
        <taxon>Viridiplantae</taxon>
        <taxon>Streptophyta</taxon>
        <taxon>Embryophyta</taxon>
        <taxon>Tracheophyta</taxon>
        <taxon>Spermatophyta</taxon>
        <taxon>Magnoliopsida</taxon>
        <taxon>eudicotyledons</taxon>
        <taxon>Gunneridae</taxon>
        <taxon>Pentapetalae</taxon>
        <taxon>rosids</taxon>
        <taxon>malvids</taxon>
        <taxon>Malvales</taxon>
        <taxon>Malvaceae</taxon>
        <taxon>Malvoideae</taxon>
        <taxon>Gossypium</taxon>
    </lineage>
</organism>
<evidence type="ECO:0000313" key="2">
    <source>
        <dbReference type="Proteomes" id="UP000325315"/>
    </source>
</evidence>
<dbReference type="InterPro" id="IPR036397">
    <property type="entry name" value="RNaseH_sf"/>
</dbReference>
<accession>A0A5B6WPS7</accession>
<name>A0A5B6WPS7_9ROSI</name>
<dbReference type="SUPFAM" id="SSF53098">
    <property type="entry name" value="Ribonuclease H-like"/>
    <property type="match status" value="1"/>
</dbReference>
<dbReference type="Proteomes" id="UP000325315">
    <property type="component" value="Unassembled WGS sequence"/>
</dbReference>
<protein>
    <submittedName>
        <fullName evidence="1">Retrotransposon protein, Ty3-gypsy subclass</fullName>
    </submittedName>
</protein>
<sequence length="174" mass="20431">MILCEAHDDPFAMHLDSAKMPSIKFPLGCFSLTRFQNGNGTIIIFEQKKCDLNDNGLNEKAVRIDWSLLKLAEVYIHDIVRLHSVSVSFIFNRDPRLTLRFWKHLHELLCTRLNFNMTFHPQYDACIVDLDTNWECYLLLAEFVYNKNFQSSIQMTLYEALYGCRCRTLFIGHN</sequence>
<proteinExistence type="predicted"/>
<dbReference type="PANTHER" id="PTHR45835">
    <property type="entry name" value="YALI0A06105P"/>
    <property type="match status" value="1"/>
</dbReference>
<evidence type="ECO:0000313" key="1">
    <source>
        <dbReference type="EMBL" id="KAA3483214.1"/>
    </source>
</evidence>
<dbReference type="OrthoDB" id="1909122at2759"/>
<reference evidence="2" key="1">
    <citation type="journal article" date="2019" name="Plant Biotechnol. J.">
        <title>Genome sequencing of the Australian wild diploid species Gossypium australe highlights disease resistance and delayed gland morphogenesis.</title>
        <authorList>
            <person name="Cai Y."/>
            <person name="Cai X."/>
            <person name="Wang Q."/>
            <person name="Wang P."/>
            <person name="Zhang Y."/>
            <person name="Cai C."/>
            <person name="Xu Y."/>
            <person name="Wang K."/>
            <person name="Zhou Z."/>
            <person name="Wang C."/>
            <person name="Geng S."/>
            <person name="Li B."/>
            <person name="Dong Q."/>
            <person name="Hou Y."/>
            <person name="Wang H."/>
            <person name="Ai P."/>
            <person name="Liu Z."/>
            <person name="Yi F."/>
            <person name="Sun M."/>
            <person name="An G."/>
            <person name="Cheng J."/>
            <person name="Zhang Y."/>
            <person name="Shi Q."/>
            <person name="Xie Y."/>
            <person name="Shi X."/>
            <person name="Chang Y."/>
            <person name="Huang F."/>
            <person name="Chen Y."/>
            <person name="Hong S."/>
            <person name="Mi L."/>
            <person name="Sun Q."/>
            <person name="Zhang L."/>
            <person name="Zhou B."/>
            <person name="Peng R."/>
            <person name="Zhang X."/>
            <person name="Liu F."/>
        </authorList>
    </citation>
    <scope>NUCLEOTIDE SEQUENCE [LARGE SCALE GENOMIC DNA]</scope>
    <source>
        <strain evidence="2">cv. PA1801</strain>
    </source>
</reference>
<dbReference type="InterPro" id="IPR012337">
    <property type="entry name" value="RNaseH-like_sf"/>
</dbReference>
<keyword evidence="2" id="KW-1185">Reference proteome</keyword>
<dbReference type="GO" id="GO:0003676">
    <property type="term" value="F:nucleic acid binding"/>
    <property type="evidence" value="ECO:0007669"/>
    <property type="project" value="InterPro"/>
</dbReference>